<dbReference type="STRING" id="1408163.A0A0F4YSN7"/>
<feature type="compositionally biased region" description="Basic and acidic residues" evidence="1">
    <location>
        <begin position="205"/>
        <end position="217"/>
    </location>
</feature>
<dbReference type="OrthoDB" id="3439035at2759"/>
<feature type="region of interest" description="Disordered" evidence="1">
    <location>
        <begin position="822"/>
        <end position="858"/>
    </location>
</feature>
<feature type="region of interest" description="Disordered" evidence="1">
    <location>
        <begin position="554"/>
        <end position="616"/>
    </location>
</feature>
<evidence type="ECO:0000313" key="3">
    <source>
        <dbReference type="Proteomes" id="UP000053958"/>
    </source>
</evidence>
<feature type="compositionally biased region" description="Basic and acidic residues" evidence="1">
    <location>
        <begin position="328"/>
        <end position="338"/>
    </location>
</feature>
<dbReference type="EMBL" id="LASV01000191">
    <property type="protein sequence ID" value="KKA21297.1"/>
    <property type="molecule type" value="Genomic_DNA"/>
</dbReference>
<dbReference type="RefSeq" id="XP_013327909.1">
    <property type="nucleotide sequence ID" value="XM_013472455.1"/>
</dbReference>
<dbReference type="AlphaFoldDB" id="A0A0F4YSN7"/>
<feature type="compositionally biased region" description="Basic and acidic residues" evidence="1">
    <location>
        <begin position="293"/>
        <end position="307"/>
    </location>
</feature>
<dbReference type="Proteomes" id="UP000053958">
    <property type="component" value="Unassembled WGS sequence"/>
</dbReference>
<feature type="compositionally biased region" description="Polar residues" evidence="1">
    <location>
        <begin position="461"/>
        <end position="484"/>
    </location>
</feature>
<evidence type="ECO:0000313" key="2">
    <source>
        <dbReference type="EMBL" id="KKA21297.1"/>
    </source>
</evidence>
<accession>A0A0F4YSN7</accession>
<dbReference type="GeneID" id="25317020"/>
<feature type="compositionally biased region" description="Polar residues" evidence="1">
    <location>
        <begin position="315"/>
        <end position="325"/>
    </location>
</feature>
<evidence type="ECO:0000256" key="1">
    <source>
        <dbReference type="SAM" id="MobiDB-lite"/>
    </source>
</evidence>
<feature type="compositionally biased region" description="Acidic residues" evidence="1">
    <location>
        <begin position="248"/>
        <end position="258"/>
    </location>
</feature>
<feature type="compositionally biased region" description="Basic and acidic residues" evidence="1">
    <location>
        <begin position="489"/>
        <end position="520"/>
    </location>
</feature>
<feature type="compositionally biased region" description="Acidic residues" evidence="1">
    <location>
        <begin position="137"/>
        <end position="151"/>
    </location>
</feature>
<sequence>MSPPDSTTNRAFSRRRDDELQHNASPSPSPFHRARRNRGLDEIDTSRIPSPTSKNGARPRRAFGQTRTLKGAFEATSRPMTMADGDDQNTPPVPPAGRTPSPRSRRQRNLSVPSPLAEVTSPPPGELLETYRRINDADDLADLVSQDEMDLPSDPSRRRERGGGLRRLSPVIDQGQEEDEDNFGPGLSFLDDVTDDSMRKKLANHVRDEERLKRVVSRESPVFSKAKVGSKAALSAENLQRRYREREQEQEEEVEDSDDGPKPGLNVPKSWASRSRSHRAWLDSITRKNGNTPRERESKRSVEREVDADIDFTARSLQVSNSPPVRQNLKDREKDAESTTRTASPRNDPIKSELQESQPSTEGEAIPNTPIVVYKASPKDKPPKPRSDSRELLRKLARAESPSQSSTPEQPKPPEKNTLPDKTPVVIGAWVDTPMTERAAESTEDLSREIDSPSKPGPKSNAVSATISTDTTPPESNNNSSLVPSLQLPDKKPETEPKPQPKPETKPEVKTEKPKPELVKPKLPKSALEMVIEDAKVNGNPLVLGDDTINSLQEILDGEDKHASPGSESENAVAESKRESDDAVAGIDATDSELAQHQTETETQRQPAEKDTESLDRMNSKLQSLIHSIHDARTGLDGLEQHISPGGNADSKQREGHCETCGAHDDGRVYVSIPLPRLWRRDPVSQRIHLTYQGWGLLSVIIWYISESTMCDYYCHPTVAEVCDGYCLRPDAPRFPFTIPTMLWRWSHLSVILSPLWTIVVALFRLLAQLLGLWDGYVDEIPALADTPIGSNSYYHYGGGILPPKIVTTTAAAATSPSTPTILQNMVPDRSGSNSGGKGERWYGDGDDGLTMDNDEIL</sequence>
<protein>
    <submittedName>
        <fullName evidence="2">Uncharacterized protein</fullName>
    </submittedName>
</protein>
<feature type="compositionally biased region" description="Basic and acidic residues" evidence="1">
    <location>
        <begin position="599"/>
        <end position="616"/>
    </location>
</feature>
<comment type="caution">
    <text evidence="2">The sequence shown here is derived from an EMBL/GenBank/DDBJ whole genome shotgun (WGS) entry which is preliminary data.</text>
</comment>
<keyword evidence="3" id="KW-1185">Reference proteome</keyword>
<organism evidence="2 3">
    <name type="scientific">Rasamsonia emersonii (strain ATCC 16479 / CBS 393.64 / IMI 116815)</name>
    <dbReference type="NCBI Taxonomy" id="1408163"/>
    <lineage>
        <taxon>Eukaryota</taxon>
        <taxon>Fungi</taxon>
        <taxon>Dikarya</taxon>
        <taxon>Ascomycota</taxon>
        <taxon>Pezizomycotina</taxon>
        <taxon>Eurotiomycetes</taxon>
        <taxon>Eurotiomycetidae</taxon>
        <taxon>Eurotiales</taxon>
        <taxon>Trichocomaceae</taxon>
        <taxon>Rasamsonia</taxon>
    </lineage>
</organism>
<reference evidence="2 3" key="1">
    <citation type="submission" date="2015-04" db="EMBL/GenBank/DDBJ databases">
        <authorList>
            <person name="Heijne W.H."/>
            <person name="Fedorova N.D."/>
            <person name="Nierman W.C."/>
            <person name="Vollebregt A.W."/>
            <person name="Zhao Z."/>
            <person name="Wu L."/>
            <person name="Kumar M."/>
            <person name="Stam H."/>
            <person name="van den Berg M.A."/>
            <person name="Pel H.J."/>
        </authorList>
    </citation>
    <scope>NUCLEOTIDE SEQUENCE [LARGE SCALE GENOMIC DNA]</scope>
    <source>
        <strain evidence="2 3">CBS 393.64</strain>
    </source>
</reference>
<feature type="compositionally biased region" description="Polar residues" evidence="1">
    <location>
        <begin position="1"/>
        <end position="11"/>
    </location>
</feature>
<feature type="compositionally biased region" description="Acidic residues" evidence="1">
    <location>
        <begin position="845"/>
        <end position="858"/>
    </location>
</feature>
<feature type="compositionally biased region" description="Low complexity" evidence="1">
    <location>
        <begin position="400"/>
        <end position="409"/>
    </location>
</feature>
<feature type="compositionally biased region" description="Basic and acidic residues" evidence="1">
    <location>
        <begin position="377"/>
        <end position="398"/>
    </location>
</feature>
<proteinExistence type="predicted"/>
<feature type="compositionally biased region" description="Basic and acidic residues" evidence="1">
    <location>
        <begin position="438"/>
        <end position="452"/>
    </location>
</feature>
<gene>
    <name evidence="2" type="ORF">T310_4673</name>
</gene>
<feature type="region of interest" description="Disordered" evidence="1">
    <location>
        <begin position="1"/>
        <end position="524"/>
    </location>
</feature>
<name>A0A0F4YSN7_RASE3</name>